<comment type="caution">
    <text evidence="3">The sequence shown here is derived from an EMBL/GenBank/DDBJ whole genome shotgun (WGS) entry which is preliminary data.</text>
</comment>
<dbReference type="EMBL" id="LXQD01000196">
    <property type="protein sequence ID" value="RCJ32909.1"/>
    <property type="molecule type" value="Genomic_DNA"/>
</dbReference>
<accession>A0A367RA00</accession>
<dbReference type="Proteomes" id="UP000252107">
    <property type="component" value="Unassembled WGS sequence"/>
</dbReference>
<proteinExistence type="predicted"/>
<evidence type="ECO:0000256" key="1">
    <source>
        <dbReference type="SAM" id="SignalP"/>
    </source>
</evidence>
<dbReference type="SUPFAM" id="SSF54909">
    <property type="entry name" value="Dimeric alpha+beta barrel"/>
    <property type="match status" value="1"/>
</dbReference>
<evidence type="ECO:0000313" key="4">
    <source>
        <dbReference type="Proteomes" id="UP000252107"/>
    </source>
</evidence>
<evidence type="ECO:0000313" key="3">
    <source>
        <dbReference type="EMBL" id="RCJ32909.1"/>
    </source>
</evidence>
<organism evidence="3 4">
    <name type="scientific">Nostoc minutum NIES-26</name>
    <dbReference type="NCBI Taxonomy" id="1844469"/>
    <lineage>
        <taxon>Bacteria</taxon>
        <taxon>Bacillati</taxon>
        <taxon>Cyanobacteriota</taxon>
        <taxon>Cyanophyceae</taxon>
        <taxon>Nostocales</taxon>
        <taxon>Nostocaceae</taxon>
        <taxon>Nostoc</taxon>
    </lineage>
</organism>
<dbReference type="PROSITE" id="PS51725">
    <property type="entry name" value="ABM"/>
    <property type="match status" value="1"/>
</dbReference>
<evidence type="ECO:0000259" key="2">
    <source>
        <dbReference type="PROSITE" id="PS51725"/>
    </source>
</evidence>
<keyword evidence="4" id="KW-1185">Reference proteome</keyword>
<dbReference type="Gene3D" id="3.30.70.100">
    <property type="match status" value="1"/>
</dbReference>
<name>A0A367RA00_9NOSO</name>
<dbReference type="Pfam" id="PF03992">
    <property type="entry name" value="ABM"/>
    <property type="match status" value="1"/>
</dbReference>
<feature type="chain" id="PRO_5017066711" description="ABM domain-containing protein" evidence="1">
    <location>
        <begin position="27"/>
        <end position="149"/>
    </location>
</feature>
<dbReference type="InterPro" id="IPR011008">
    <property type="entry name" value="Dimeric_a/b-barrel"/>
</dbReference>
<keyword evidence="1" id="KW-0732">Signal</keyword>
<feature type="signal peptide" evidence="1">
    <location>
        <begin position="1"/>
        <end position="26"/>
    </location>
</feature>
<protein>
    <recommendedName>
        <fullName evidence="2">ABM domain-containing protein</fullName>
    </recommendedName>
</protein>
<gene>
    <name evidence="3" type="ORF">A6770_18470</name>
</gene>
<dbReference type="InterPro" id="IPR007138">
    <property type="entry name" value="ABM_dom"/>
</dbReference>
<dbReference type="AlphaFoldDB" id="A0A367RA00"/>
<reference evidence="3" key="1">
    <citation type="submission" date="2016-04" db="EMBL/GenBank/DDBJ databases">
        <authorList>
            <person name="Tabuchi Yagui T.R."/>
        </authorList>
    </citation>
    <scope>NUCLEOTIDE SEQUENCE [LARGE SCALE GENOMIC DNA]</scope>
    <source>
        <strain evidence="3">NIES-26</strain>
    </source>
</reference>
<sequence>MRRKNLLNIFFGLIVSVSTLPLAAFAQSSPSTVPAQENRSSTQAKTVVARIWHGKTLTSKAAEYYDYLKEAGIKKIESIPGNLGAQVLRLTDGKITEFTVISYWESRDAIRAFAGNDIEKVRPLPKDNEYLIEPETKVKHFDVLLDDRK</sequence>
<feature type="domain" description="ABM" evidence="2">
    <location>
        <begin position="48"/>
        <end position="141"/>
    </location>
</feature>